<keyword evidence="2" id="KW-0479">Metal-binding</keyword>
<dbReference type="InterPro" id="IPR017938">
    <property type="entry name" value="Riboflavin_synthase-like_b-brl"/>
</dbReference>
<keyword evidence="2" id="KW-0411">Iron-sulfur</keyword>
<dbReference type="GO" id="GO:0006221">
    <property type="term" value="P:pyrimidine nucleotide biosynthetic process"/>
    <property type="evidence" value="ECO:0007669"/>
    <property type="project" value="InterPro"/>
</dbReference>
<dbReference type="InterPro" id="IPR012165">
    <property type="entry name" value="Cyt_c3_hydrogenase_gsu"/>
</dbReference>
<proteinExistence type="predicted"/>
<evidence type="ECO:0000313" key="3">
    <source>
        <dbReference type="EMBL" id="CUN90125.1"/>
    </source>
</evidence>
<accession>A0A174ARR8</accession>
<dbReference type="SUPFAM" id="SSF63380">
    <property type="entry name" value="Riboflavin synthase domain-like"/>
    <property type="match status" value="1"/>
</dbReference>
<reference evidence="3 4" key="1">
    <citation type="submission" date="2015-09" db="EMBL/GenBank/DDBJ databases">
        <authorList>
            <consortium name="Pathogen Informatics"/>
        </authorList>
    </citation>
    <scope>NUCLEOTIDE SEQUENCE [LARGE SCALE GENOMIC DNA]</scope>
    <source>
        <strain evidence="3 4">2789STDY5834841</strain>
    </source>
</reference>
<keyword evidence="2" id="KW-0408">Iron</keyword>
<keyword evidence="1" id="KW-0274">FAD</keyword>
<keyword evidence="1" id="KW-0285">Flavoprotein</keyword>
<dbReference type="AlphaFoldDB" id="A0A174ARR8"/>
<dbReference type="EMBL" id="CYZO01000011">
    <property type="protein sequence ID" value="CUN90125.1"/>
    <property type="molecule type" value="Genomic_DNA"/>
</dbReference>
<gene>
    <name evidence="3" type="ORF">ERS852456_01102</name>
</gene>
<dbReference type="Gene3D" id="3.40.50.80">
    <property type="entry name" value="Nucleotide-binding domain of ferredoxin-NADP reductase (FNR) module"/>
    <property type="match status" value="1"/>
</dbReference>
<dbReference type="GO" id="GO:0051537">
    <property type="term" value="F:2 iron, 2 sulfur cluster binding"/>
    <property type="evidence" value="ECO:0007669"/>
    <property type="project" value="UniProtKB-KW"/>
</dbReference>
<comment type="cofactor">
    <cofactor evidence="2">
        <name>[2Fe-2S] cluster</name>
        <dbReference type="ChEBI" id="CHEBI:190135"/>
    </cofactor>
    <text evidence="2">Binds 1 [2Fe-2S] cluster per subunit.</text>
</comment>
<comment type="cofactor">
    <cofactor evidence="1">
        <name>FAD</name>
        <dbReference type="ChEBI" id="CHEBI:57692"/>
    </cofactor>
    <text evidence="1">Binds 1 FAD per subunit.</text>
</comment>
<dbReference type="PANTHER" id="PTHR43513">
    <property type="entry name" value="DIHYDROOROTATE DEHYDROGENASE B (NAD(+)), ELECTRON TRANSFER SUBUNIT"/>
    <property type="match status" value="1"/>
</dbReference>
<name>A0A174ARR8_9FIRM</name>
<evidence type="ECO:0000256" key="2">
    <source>
        <dbReference type="PIRSR" id="PIRSR006816-2"/>
    </source>
</evidence>
<evidence type="ECO:0000256" key="1">
    <source>
        <dbReference type="PIRSR" id="PIRSR006816-1"/>
    </source>
</evidence>
<dbReference type="PANTHER" id="PTHR43513:SF3">
    <property type="entry name" value="DIHYDROOROTATE DEHYDROGENASE B (NAD(+)), ELECTRON TRANSFER SUBUNIT-RELATED"/>
    <property type="match status" value="1"/>
</dbReference>
<dbReference type="PIRSF" id="PIRSF006816">
    <property type="entry name" value="Cyc3_hyd_g"/>
    <property type="match status" value="1"/>
</dbReference>
<feature type="binding site" evidence="1">
    <location>
        <begin position="62"/>
        <end position="64"/>
    </location>
    <ligand>
        <name>FAD</name>
        <dbReference type="ChEBI" id="CHEBI:57692"/>
    </ligand>
</feature>
<protein>
    <submittedName>
        <fullName evidence="3">Ferredoxin-NADP(+) reductase subunit alpha</fullName>
    </submittedName>
</protein>
<dbReference type="GO" id="GO:0046872">
    <property type="term" value="F:metal ion binding"/>
    <property type="evidence" value="ECO:0007669"/>
    <property type="project" value="UniProtKB-KW"/>
</dbReference>
<evidence type="ECO:0000313" key="4">
    <source>
        <dbReference type="Proteomes" id="UP000095787"/>
    </source>
</evidence>
<organism evidence="3 4">
    <name type="scientific">[Ruminococcus] torques</name>
    <dbReference type="NCBI Taxonomy" id="33039"/>
    <lineage>
        <taxon>Bacteria</taxon>
        <taxon>Bacillati</taxon>
        <taxon>Bacillota</taxon>
        <taxon>Clostridia</taxon>
        <taxon>Lachnospirales</taxon>
        <taxon>Lachnospiraceae</taxon>
        <taxon>Mediterraneibacter</taxon>
    </lineage>
</organism>
<dbReference type="RefSeq" id="WP_055158781.1">
    <property type="nucleotide sequence ID" value="NZ_CYZO01000011.1"/>
</dbReference>
<feature type="binding site" evidence="2">
    <location>
        <position position="240"/>
    </location>
    <ligand>
        <name>[2Fe-2S] cluster</name>
        <dbReference type="ChEBI" id="CHEBI:190135"/>
    </ligand>
</feature>
<dbReference type="GO" id="GO:0050660">
    <property type="term" value="F:flavin adenine dinucleotide binding"/>
    <property type="evidence" value="ECO:0007669"/>
    <property type="project" value="InterPro"/>
</dbReference>
<sequence>MYKVYKNVEMTKEGYLFGIENKEASEKCAPGQYFELKLSGDDHRVPTILTDILSERGIIKVVFRPINDTTRAMARFHDGDYVEEVYGPYGKKCPFLEKDMEGKKVLVVAEDLAGAQAYMLIHDIKKKGAVVDAVAGGRTKGCLYLSEFTGELCRTYLNYSEDGTQGEEGTICDKIEEILSRDKYDMCVVLGMIDTMEYTVKKAMEKNIETWVSLDPTITAVNDYFYLQHVVINGETIEICKEGTLFRAENINFDELRNQLQR</sequence>
<dbReference type="Gene3D" id="2.40.30.10">
    <property type="entry name" value="Translation factors"/>
    <property type="match status" value="1"/>
</dbReference>
<keyword evidence="2" id="KW-0001">2Fe-2S</keyword>
<dbReference type="InterPro" id="IPR039261">
    <property type="entry name" value="FNR_nucleotide-bd"/>
</dbReference>
<dbReference type="InterPro" id="IPR050353">
    <property type="entry name" value="PyrK_electron_transfer"/>
</dbReference>
<dbReference type="Proteomes" id="UP000095787">
    <property type="component" value="Unassembled WGS sequence"/>
</dbReference>